<dbReference type="InterPro" id="IPR007061">
    <property type="entry name" value="MST-like"/>
</dbReference>
<evidence type="ECO:0000313" key="2">
    <source>
        <dbReference type="Proteomes" id="UP000655287"/>
    </source>
</evidence>
<evidence type="ECO:0000313" key="1">
    <source>
        <dbReference type="EMBL" id="GII75053.1"/>
    </source>
</evidence>
<organism evidence="1 2">
    <name type="scientific">Sphaerisporangium rufum</name>
    <dbReference type="NCBI Taxonomy" id="1381558"/>
    <lineage>
        <taxon>Bacteria</taxon>
        <taxon>Bacillati</taxon>
        <taxon>Actinomycetota</taxon>
        <taxon>Actinomycetes</taxon>
        <taxon>Streptosporangiales</taxon>
        <taxon>Streptosporangiaceae</taxon>
        <taxon>Sphaerisporangium</taxon>
    </lineage>
</organism>
<sequence>MLDTFLDWHREVLARKCAGLTDEQLRRRAVPSSNLSLLGLMRHLAGVERWYFQAVIADDWRGSLYTATGDADEDFNNVAAATGAATLALWREQVERSRRITAERPLDAVGTVPAGGDHPTAGRSYTLRWVLVHMIDEYARHNGHADLIREAIDGTAGE</sequence>
<gene>
    <name evidence="1" type="ORF">Sru01_00350</name>
</gene>
<accession>A0A919QXG2</accession>
<dbReference type="AlphaFoldDB" id="A0A919QXG2"/>
<name>A0A919QXG2_9ACTN</name>
<evidence type="ECO:0008006" key="3">
    <source>
        <dbReference type="Google" id="ProtNLM"/>
    </source>
</evidence>
<dbReference type="EMBL" id="BOOU01000001">
    <property type="protein sequence ID" value="GII75053.1"/>
    <property type="molecule type" value="Genomic_DNA"/>
</dbReference>
<dbReference type="SUPFAM" id="SSF109854">
    <property type="entry name" value="DinB/YfiT-like putative metalloenzymes"/>
    <property type="match status" value="1"/>
</dbReference>
<dbReference type="Proteomes" id="UP000655287">
    <property type="component" value="Unassembled WGS sequence"/>
</dbReference>
<protein>
    <recommendedName>
        <fullName evidence="3">DinB family protein</fullName>
    </recommendedName>
</protein>
<proteinExistence type="predicted"/>
<dbReference type="Gene3D" id="1.20.120.450">
    <property type="entry name" value="dinb family like domain"/>
    <property type="match status" value="1"/>
</dbReference>
<comment type="caution">
    <text evidence="1">The sequence shown here is derived from an EMBL/GenBank/DDBJ whole genome shotgun (WGS) entry which is preliminary data.</text>
</comment>
<dbReference type="Pfam" id="PF04978">
    <property type="entry name" value="MST"/>
    <property type="match status" value="1"/>
</dbReference>
<dbReference type="InterPro" id="IPR034660">
    <property type="entry name" value="DinB/YfiT-like"/>
</dbReference>
<reference evidence="1" key="1">
    <citation type="submission" date="2021-01" db="EMBL/GenBank/DDBJ databases">
        <title>Whole genome shotgun sequence of Sphaerisporangium rufum NBRC 109079.</title>
        <authorList>
            <person name="Komaki H."/>
            <person name="Tamura T."/>
        </authorList>
    </citation>
    <scope>NUCLEOTIDE SEQUENCE</scope>
    <source>
        <strain evidence="1">NBRC 109079</strain>
    </source>
</reference>
<keyword evidence="2" id="KW-1185">Reference proteome</keyword>